<organism evidence="1 2">
    <name type="scientific">Aphidius gifuensis</name>
    <name type="common">Parasitoid wasp</name>
    <dbReference type="NCBI Taxonomy" id="684658"/>
    <lineage>
        <taxon>Eukaryota</taxon>
        <taxon>Metazoa</taxon>
        <taxon>Ecdysozoa</taxon>
        <taxon>Arthropoda</taxon>
        <taxon>Hexapoda</taxon>
        <taxon>Insecta</taxon>
        <taxon>Pterygota</taxon>
        <taxon>Neoptera</taxon>
        <taxon>Endopterygota</taxon>
        <taxon>Hymenoptera</taxon>
        <taxon>Apocrita</taxon>
        <taxon>Ichneumonoidea</taxon>
        <taxon>Braconidae</taxon>
        <taxon>Aphidiinae</taxon>
        <taxon>Aphidius</taxon>
    </lineage>
</organism>
<dbReference type="OrthoDB" id="7602116at2759"/>
<dbReference type="EMBL" id="JACMRX010000003">
    <property type="protein sequence ID" value="KAF7992739.1"/>
    <property type="molecule type" value="Genomic_DNA"/>
</dbReference>
<dbReference type="Proteomes" id="UP000639338">
    <property type="component" value="Unassembled WGS sequence"/>
</dbReference>
<comment type="caution">
    <text evidence="1">The sequence shown here is derived from an EMBL/GenBank/DDBJ whole genome shotgun (WGS) entry which is preliminary data.</text>
</comment>
<protein>
    <submittedName>
        <fullName evidence="1">Uncharacterized protein</fullName>
    </submittedName>
</protein>
<proteinExistence type="predicted"/>
<reference evidence="1 2" key="1">
    <citation type="submission" date="2020-08" db="EMBL/GenBank/DDBJ databases">
        <title>Aphidius gifuensis genome sequencing and assembly.</title>
        <authorList>
            <person name="Du Z."/>
        </authorList>
    </citation>
    <scope>NUCLEOTIDE SEQUENCE [LARGE SCALE GENOMIC DNA]</scope>
    <source>
        <strain evidence="1">YNYX2018</strain>
        <tissue evidence="1">Adults</tissue>
    </source>
</reference>
<name>A0A834XX18_APHGI</name>
<gene>
    <name evidence="1" type="ORF">HCN44_005083</name>
</gene>
<evidence type="ECO:0000313" key="1">
    <source>
        <dbReference type="EMBL" id="KAF7992739.1"/>
    </source>
</evidence>
<dbReference type="AlphaFoldDB" id="A0A834XX18"/>
<accession>A0A834XX18</accession>
<sequence>MAMILTLTFGIFPADKEKISIQAKIGKPLIINIPDITKDVPLSGCLFQNIKDPESMSINMVYYFAFIDDIENNKQMYGAAMEVAGVSYNGDGGNCSLVINNATEIFIDEWRVRSELDLDFNSRPLNYLNLTINFFEKPMIRGKLHKLMNTYFSDNPLFDNDDDLEESWRLYIFDQIRKSIEIPGSLKNDVSLLSRSLIQELIEFLQKIFINLEKDQQLWYPSLDDYFEKIKWKKNGKIDEVNTYLNIYKERWSATKTVNDKYMFLEACKYCLEGSVTMTWMELSTTKQEHIVNNVLNGKYNYMANSVLSAHELETRHLVFYWRWKMGTFSSTVLRLKKKSNLLPGEYDFASESKEPIPDSIKKLNIEVRDFDVISESDSLDYENVDDGFNSTSVILHTIPTSIEKTNVVAIQYLIDADLKNEIQNTFVESKVYYWLSKRKEKQSIYYDDMLLFLMRQMENFAISRLCAKYKLEILDTLVESWPGKYLFLNLFAADYGMTTEIYRSLFAHILKTIRKEYNLIGKKNLTSFWLLSEFLQKYGYFLEDEPISDVWSLPVLSKETKLIAIAFIASIPNIKKTNPSQNQKAIDDTFKSFGKSFLTNKKYDVLSDYLNYMMISNNEKKIEFIKSLEIDLFYINLLEYTDDSESSQLFDFYDWLNAIGETTTTTKIINDSLSSNKILQEKHDSAYQEYSNTIPTR</sequence>
<evidence type="ECO:0000313" key="2">
    <source>
        <dbReference type="Proteomes" id="UP000639338"/>
    </source>
</evidence>
<keyword evidence="2" id="KW-1185">Reference proteome</keyword>